<keyword evidence="3 6" id="KW-0863">Zinc-finger</keyword>
<organism evidence="8 9">
    <name type="scientific">Zophobas morio</name>
    <dbReference type="NCBI Taxonomy" id="2755281"/>
    <lineage>
        <taxon>Eukaryota</taxon>
        <taxon>Metazoa</taxon>
        <taxon>Ecdysozoa</taxon>
        <taxon>Arthropoda</taxon>
        <taxon>Hexapoda</taxon>
        <taxon>Insecta</taxon>
        <taxon>Pterygota</taxon>
        <taxon>Neoptera</taxon>
        <taxon>Endopterygota</taxon>
        <taxon>Coleoptera</taxon>
        <taxon>Polyphaga</taxon>
        <taxon>Cucujiformia</taxon>
        <taxon>Tenebrionidae</taxon>
        <taxon>Zophobas</taxon>
    </lineage>
</organism>
<evidence type="ECO:0000256" key="5">
    <source>
        <dbReference type="ARBA" id="ARBA00023242"/>
    </source>
</evidence>
<evidence type="ECO:0000256" key="4">
    <source>
        <dbReference type="ARBA" id="ARBA00022833"/>
    </source>
</evidence>
<comment type="caution">
    <text evidence="8">The sequence shown here is derived from an EMBL/GenBank/DDBJ whole genome shotgun (WGS) entry which is preliminary data.</text>
</comment>
<accession>A0AA38IHT2</accession>
<dbReference type="GO" id="GO:0005634">
    <property type="term" value="C:nucleus"/>
    <property type="evidence" value="ECO:0007669"/>
    <property type="project" value="TreeGrafter"/>
</dbReference>
<dbReference type="Proteomes" id="UP001168821">
    <property type="component" value="Unassembled WGS sequence"/>
</dbReference>
<keyword evidence="5" id="KW-0539">Nucleus</keyword>
<dbReference type="Gene3D" id="3.30.160.60">
    <property type="entry name" value="Classic Zinc Finger"/>
    <property type="match status" value="4"/>
</dbReference>
<dbReference type="InterPro" id="IPR036236">
    <property type="entry name" value="Znf_C2H2_sf"/>
</dbReference>
<dbReference type="Pfam" id="PF23561">
    <property type="entry name" value="zf-C2H2_15"/>
    <property type="match status" value="1"/>
</dbReference>
<evidence type="ECO:0000259" key="7">
    <source>
        <dbReference type="PROSITE" id="PS50157"/>
    </source>
</evidence>
<keyword evidence="1" id="KW-0479">Metal-binding</keyword>
<dbReference type="AlphaFoldDB" id="A0AA38IHT2"/>
<proteinExistence type="predicted"/>
<dbReference type="EMBL" id="JALNTZ010000004">
    <property type="protein sequence ID" value="KAJ3655428.1"/>
    <property type="molecule type" value="Genomic_DNA"/>
</dbReference>
<feature type="domain" description="C2H2-type" evidence="7">
    <location>
        <begin position="319"/>
        <end position="346"/>
    </location>
</feature>
<evidence type="ECO:0000256" key="1">
    <source>
        <dbReference type="ARBA" id="ARBA00022723"/>
    </source>
</evidence>
<dbReference type="PANTHER" id="PTHR24393">
    <property type="entry name" value="ZINC FINGER PROTEIN"/>
    <property type="match status" value="1"/>
</dbReference>
<name>A0AA38IHT2_9CUCU</name>
<gene>
    <name evidence="8" type="ORF">Zmor_014560</name>
</gene>
<dbReference type="PANTHER" id="PTHR24393:SF34">
    <property type="entry name" value="PR_SET DOMAIN 13"/>
    <property type="match status" value="1"/>
</dbReference>
<feature type="domain" description="C2H2-type" evidence="7">
    <location>
        <begin position="378"/>
        <end position="406"/>
    </location>
</feature>
<keyword evidence="9" id="KW-1185">Reference proteome</keyword>
<feature type="domain" description="C2H2-type" evidence="7">
    <location>
        <begin position="264"/>
        <end position="291"/>
    </location>
</feature>
<sequence>MCDSGRRKSKHRHNSLLETCRTVKGIFKKDDLDDSLSTSDWDQLFTDSVKSRRRAPSVKLDDEPLTLICEWNSCYQAFTEVPSFNKHVKEHIHYYNFDEDPDNLHCCWLECSYNANSIDDLNQHVCFHAYHTRLKSVGKNVEFREKLPECTQSERFVIPVQVDGYHCEWEFCYEKFITLFEFFEHVRIHIYHNPKRREEGEINCCWKGCTSAGRFASQYKLSEHMRIHTREKIIACPTCGNLFSNRTKFCDHRRRQLPINLQSYLCSQCSKYFPSERLLRDHMRLHINHYKCSMCEMTCPKPSILAKHIRYKHLNEKPYKCTQCNYRCVSKHNLDIHIKKHNPDSEFKCSDCDYTCRSLFGLDRHYQKNHGKEWNSVYECHNCKKQFIRGGFLTKHLMKVHNYHWPSGHSRFRYKEDQDGIYRLQTVRYETLDVTEEIIKGKTVQAPTEKESFKFNVLKRKRKDDNSLQMFDIVFASNNENHSECEPRKKVLITIDDIDSKGNVLKSQTIQSSEVICSDMSQLDNSTHIEKIVLAENKKKSKRSVKSKRR</sequence>
<dbReference type="InterPro" id="IPR056436">
    <property type="entry name" value="Znf-C2H2_ZIC1-5/GLI1-3-like"/>
</dbReference>
<dbReference type="PROSITE" id="PS50157">
    <property type="entry name" value="ZINC_FINGER_C2H2_2"/>
    <property type="match status" value="5"/>
</dbReference>
<dbReference type="Pfam" id="PF00096">
    <property type="entry name" value="zf-C2H2"/>
    <property type="match status" value="1"/>
</dbReference>
<dbReference type="SUPFAM" id="SSF57667">
    <property type="entry name" value="beta-beta-alpha zinc fingers"/>
    <property type="match status" value="3"/>
</dbReference>
<dbReference type="PROSITE" id="PS00028">
    <property type="entry name" value="ZINC_FINGER_C2H2_1"/>
    <property type="match status" value="6"/>
</dbReference>
<keyword evidence="2" id="KW-0677">Repeat</keyword>
<dbReference type="GO" id="GO:0001228">
    <property type="term" value="F:DNA-binding transcription activator activity, RNA polymerase II-specific"/>
    <property type="evidence" value="ECO:0007669"/>
    <property type="project" value="TreeGrafter"/>
</dbReference>
<protein>
    <recommendedName>
        <fullName evidence="7">C2H2-type domain-containing protein</fullName>
    </recommendedName>
</protein>
<dbReference type="SMART" id="SM00355">
    <property type="entry name" value="ZnF_C2H2"/>
    <property type="match status" value="10"/>
</dbReference>
<dbReference type="InterPro" id="IPR013087">
    <property type="entry name" value="Znf_C2H2_type"/>
</dbReference>
<dbReference type="GO" id="GO:0000978">
    <property type="term" value="F:RNA polymerase II cis-regulatory region sequence-specific DNA binding"/>
    <property type="evidence" value="ECO:0007669"/>
    <property type="project" value="TreeGrafter"/>
</dbReference>
<evidence type="ECO:0000256" key="2">
    <source>
        <dbReference type="ARBA" id="ARBA00022737"/>
    </source>
</evidence>
<feature type="domain" description="C2H2-type" evidence="7">
    <location>
        <begin position="290"/>
        <end position="318"/>
    </location>
</feature>
<keyword evidence="4" id="KW-0862">Zinc</keyword>
<evidence type="ECO:0000256" key="3">
    <source>
        <dbReference type="ARBA" id="ARBA00022771"/>
    </source>
</evidence>
<dbReference type="FunFam" id="3.30.160.60:FF:001659">
    <property type="entry name" value="Uncharacterized protein"/>
    <property type="match status" value="1"/>
</dbReference>
<dbReference type="GO" id="GO:0008270">
    <property type="term" value="F:zinc ion binding"/>
    <property type="evidence" value="ECO:0007669"/>
    <property type="project" value="UniProtKB-KW"/>
</dbReference>
<reference evidence="8" key="1">
    <citation type="journal article" date="2023" name="G3 (Bethesda)">
        <title>Whole genome assemblies of Zophobas morio and Tenebrio molitor.</title>
        <authorList>
            <person name="Kaur S."/>
            <person name="Stinson S.A."/>
            <person name="diCenzo G.C."/>
        </authorList>
    </citation>
    <scope>NUCLEOTIDE SEQUENCE</scope>
    <source>
        <strain evidence="8">QUZm001</strain>
    </source>
</reference>
<evidence type="ECO:0000256" key="6">
    <source>
        <dbReference type="PROSITE-ProRule" id="PRU00042"/>
    </source>
</evidence>
<evidence type="ECO:0000313" key="8">
    <source>
        <dbReference type="EMBL" id="KAJ3655428.1"/>
    </source>
</evidence>
<feature type="domain" description="C2H2-type" evidence="7">
    <location>
        <begin position="165"/>
        <end position="194"/>
    </location>
</feature>
<evidence type="ECO:0000313" key="9">
    <source>
        <dbReference type="Proteomes" id="UP001168821"/>
    </source>
</evidence>